<dbReference type="EMBL" id="PVMZ01000010">
    <property type="protein sequence ID" value="PRX19311.1"/>
    <property type="molecule type" value="Genomic_DNA"/>
</dbReference>
<organism evidence="3 4">
    <name type="scientific">Actinoplanes italicus</name>
    <dbReference type="NCBI Taxonomy" id="113567"/>
    <lineage>
        <taxon>Bacteria</taxon>
        <taxon>Bacillati</taxon>
        <taxon>Actinomycetota</taxon>
        <taxon>Actinomycetes</taxon>
        <taxon>Micromonosporales</taxon>
        <taxon>Micromonosporaceae</taxon>
        <taxon>Actinoplanes</taxon>
    </lineage>
</organism>
<dbReference type="OrthoDB" id="4213157at2"/>
<evidence type="ECO:0000256" key="2">
    <source>
        <dbReference type="SAM" id="Phobius"/>
    </source>
</evidence>
<keyword evidence="2" id="KW-1133">Transmembrane helix</keyword>
<feature type="transmembrane region" description="Helical" evidence="2">
    <location>
        <begin position="21"/>
        <end position="40"/>
    </location>
</feature>
<feature type="transmembrane region" description="Helical" evidence="2">
    <location>
        <begin position="130"/>
        <end position="148"/>
    </location>
</feature>
<dbReference type="InterPro" id="IPR039708">
    <property type="entry name" value="MT1774/Rv1733c-like"/>
</dbReference>
<dbReference type="Proteomes" id="UP000239415">
    <property type="component" value="Unassembled WGS sequence"/>
</dbReference>
<proteinExistence type="predicted"/>
<dbReference type="PANTHER" id="PTHR42305:SF1">
    <property type="entry name" value="MEMBRANE PROTEIN RV1733C-RELATED"/>
    <property type="match status" value="1"/>
</dbReference>
<comment type="caution">
    <text evidence="3">The sequence shown here is derived from an EMBL/GenBank/DDBJ whole genome shotgun (WGS) entry which is preliminary data.</text>
</comment>
<evidence type="ECO:0000313" key="3">
    <source>
        <dbReference type="EMBL" id="PRX19311.1"/>
    </source>
</evidence>
<reference evidence="3 4" key="1">
    <citation type="submission" date="2018-03" db="EMBL/GenBank/DDBJ databases">
        <title>Genomic Encyclopedia of Archaeal and Bacterial Type Strains, Phase II (KMG-II): from individual species to whole genera.</title>
        <authorList>
            <person name="Goeker M."/>
        </authorList>
    </citation>
    <scope>NUCLEOTIDE SEQUENCE [LARGE SCALE GENOMIC DNA]</scope>
    <source>
        <strain evidence="3 4">DSM 43146</strain>
    </source>
</reference>
<evidence type="ECO:0008006" key="5">
    <source>
        <dbReference type="Google" id="ProtNLM"/>
    </source>
</evidence>
<gene>
    <name evidence="3" type="ORF">CLV67_11063</name>
</gene>
<dbReference type="AlphaFoldDB" id="A0A2T0K8D1"/>
<sequence>MFARKRNPLLRRSDRIEIVMLVGLFAFFLLGAPILAWWTAGLSYRSDQRAIAWERDNLHEVTAVLDRATADRQATPYTARASWKAPDGTPRSGSIAVTSGEQPGDTVKIWVNNEGDVRTKPGGRNPVGKAALVAIVVVASVAAATNGLRRLGVALLDRHRARAWQRAWSDVGPRWSRDLLP</sequence>
<feature type="region of interest" description="Disordered" evidence="1">
    <location>
        <begin position="76"/>
        <end position="101"/>
    </location>
</feature>
<feature type="compositionally biased region" description="Polar residues" evidence="1">
    <location>
        <begin position="91"/>
        <end position="101"/>
    </location>
</feature>
<keyword evidence="2" id="KW-0812">Transmembrane</keyword>
<dbReference type="PANTHER" id="PTHR42305">
    <property type="entry name" value="MEMBRANE PROTEIN RV1733C-RELATED"/>
    <property type="match status" value="1"/>
</dbReference>
<dbReference type="RefSeq" id="WP_106322165.1">
    <property type="nucleotide sequence ID" value="NZ_BOMO01000055.1"/>
</dbReference>
<accession>A0A2T0K8D1</accession>
<protein>
    <recommendedName>
        <fullName evidence="5">Integral membrane protein</fullName>
    </recommendedName>
</protein>
<evidence type="ECO:0000313" key="4">
    <source>
        <dbReference type="Proteomes" id="UP000239415"/>
    </source>
</evidence>
<keyword evidence="2" id="KW-0472">Membrane</keyword>
<evidence type="ECO:0000256" key="1">
    <source>
        <dbReference type="SAM" id="MobiDB-lite"/>
    </source>
</evidence>
<name>A0A2T0K8D1_9ACTN</name>
<keyword evidence="4" id="KW-1185">Reference proteome</keyword>